<dbReference type="RefSeq" id="WP_190929511.1">
    <property type="nucleotide sequence ID" value="NZ_JACXJA010000024.1"/>
</dbReference>
<dbReference type="AlphaFoldDB" id="A0A927C9G3"/>
<reference evidence="1" key="1">
    <citation type="submission" date="2020-09" db="EMBL/GenBank/DDBJ databases">
        <title>A novel bacterium of genus Paenibacillus, isolated from South China Sea.</title>
        <authorList>
            <person name="Huang H."/>
            <person name="Mo K."/>
            <person name="Hu Y."/>
        </authorList>
    </citation>
    <scope>NUCLEOTIDE SEQUENCE</scope>
    <source>
        <strain evidence="1">IB182363</strain>
    </source>
</reference>
<dbReference type="EMBL" id="JACXJA010000024">
    <property type="protein sequence ID" value="MBD2863879.1"/>
    <property type="molecule type" value="Genomic_DNA"/>
</dbReference>
<dbReference type="Proteomes" id="UP000639396">
    <property type="component" value="Unassembled WGS sequence"/>
</dbReference>
<name>A0A927C9G3_9BACL</name>
<protein>
    <submittedName>
        <fullName evidence="1">Glyoxalase</fullName>
    </submittedName>
</protein>
<dbReference type="InterPro" id="IPR029068">
    <property type="entry name" value="Glyas_Bleomycin-R_OHBP_Dase"/>
</dbReference>
<organism evidence="1 2">
    <name type="scientific">Paenibacillus oceani</name>
    <dbReference type="NCBI Taxonomy" id="2772510"/>
    <lineage>
        <taxon>Bacteria</taxon>
        <taxon>Bacillati</taxon>
        <taxon>Bacillota</taxon>
        <taxon>Bacilli</taxon>
        <taxon>Bacillales</taxon>
        <taxon>Paenibacillaceae</taxon>
        <taxon>Paenibacillus</taxon>
    </lineage>
</organism>
<dbReference type="SUPFAM" id="SSF54593">
    <property type="entry name" value="Glyoxalase/Bleomycin resistance protein/Dihydroxybiphenyl dioxygenase"/>
    <property type="match status" value="1"/>
</dbReference>
<evidence type="ECO:0000313" key="2">
    <source>
        <dbReference type="Proteomes" id="UP000639396"/>
    </source>
</evidence>
<accession>A0A927C9G3</accession>
<proteinExistence type="predicted"/>
<comment type="caution">
    <text evidence="1">The sequence shown here is derived from an EMBL/GenBank/DDBJ whole genome shotgun (WGS) entry which is preliminary data.</text>
</comment>
<gene>
    <name evidence="1" type="ORF">IDH45_17970</name>
</gene>
<keyword evidence="2" id="KW-1185">Reference proteome</keyword>
<dbReference type="Gene3D" id="3.10.180.10">
    <property type="entry name" value="2,3-Dihydroxybiphenyl 1,2-Dioxygenase, domain 1"/>
    <property type="match status" value="1"/>
</dbReference>
<evidence type="ECO:0000313" key="1">
    <source>
        <dbReference type="EMBL" id="MBD2863879.1"/>
    </source>
</evidence>
<sequence>MQAIKLKPFVPSGDDYGLAQRFFEELGFEKIYADNGITIFRLDELEFYLQNFHNRELQDNFMVELVVSDLDGWWTRIRRITENGEYPVRCKEPTLYPWGKREVHLIDPAGVCWHLSEAKRQ</sequence>